<dbReference type="NCBIfam" id="NF004079">
    <property type="entry name" value="PRK05584.1"/>
    <property type="match status" value="1"/>
</dbReference>
<evidence type="ECO:0000256" key="5">
    <source>
        <dbReference type="ARBA" id="ARBA00023167"/>
    </source>
</evidence>
<dbReference type="GO" id="GO:0009164">
    <property type="term" value="P:nucleoside catabolic process"/>
    <property type="evidence" value="ECO:0007669"/>
    <property type="project" value="InterPro"/>
</dbReference>
<accession>A0AAD8Y1S6</accession>
<protein>
    <recommendedName>
        <fullName evidence="2">adenosylhomocysteine nucleosidase</fullName>
        <ecNumber evidence="2">3.2.2.9</ecNumber>
    </recommendedName>
</protein>
<dbReference type="InterPro" id="IPR035994">
    <property type="entry name" value="Nucleoside_phosphorylase_sf"/>
</dbReference>
<proteinExistence type="predicted"/>
<dbReference type="Proteomes" id="UP001224775">
    <property type="component" value="Unassembled WGS sequence"/>
</dbReference>
<dbReference type="InterPro" id="IPR000845">
    <property type="entry name" value="Nucleoside_phosphorylase_d"/>
</dbReference>
<keyword evidence="8" id="KW-1185">Reference proteome</keyword>
<keyword evidence="7" id="KW-0326">Glycosidase</keyword>
<reference evidence="7" key="1">
    <citation type="submission" date="2023-06" db="EMBL/GenBank/DDBJ databases">
        <title>Survivors Of The Sea: Transcriptome response of Skeletonema marinoi to long-term dormancy.</title>
        <authorList>
            <person name="Pinder M.I.M."/>
            <person name="Kourtchenko O."/>
            <person name="Robertson E.K."/>
            <person name="Larsson T."/>
            <person name="Maumus F."/>
            <person name="Osuna-Cruz C.M."/>
            <person name="Vancaester E."/>
            <person name="Stenow R."/>
            <person name="Vandepoele K."/>
            <person name="Ploug H."/>
            <person name="Bruchert V."/>
            <person name="Godhe A."/>
            <person name="Topel M."/>
        </authorList>
    </citation>
    <scope>NUCLEOTIDE SEQUENCE</scope>
    <source>
        <strain evidence="7">R05AC</strain>
    </source>
</reference>
<evidence type="ECO:0000256" key="3">
    <source>
        <dbReference type="ARBA" id="ARBA00022605"/>
    </source>
</evidence>
<keyword evidence="5" id="KW-0486">Methionine biosynthesis</keyword>
<name>A0AAD8Y1S6_9STRA</name>
<dbReference type="PANTHER" id="PTHR46832:SF1">
    <property type="entry name" value="5'-METHYLTHIOADENOSINE_S-ADENOSYLHOMOCYSTEINE NUCLEOSIDASE"/>
    <property type="match status" value="1"/>
</dbReference>
<dbReference type="Gene3D" id="3.40.50.1580">
    <property type="entry name" value="Nucleoside phosphorylase domain"/>
    <property type="match status" value="1"/>
</dbReference>
<comment type="caution">
    <text evidence="7">The sequence shown here is derived from an EMBL/GenBank/DDBJ whole genome shotgun (WGS) entry which is preliminary data.</text>
</comment>
<evidence type="ECO:0000256" key="4">
    <source>
        <dbReference type="ARBA" id="ARBA00022801"/>
    </source>
</evidence>
<evidence type="ECO:0000256" key="2">
    <source>
        <dbReference type="ARBA" id="ARBA00011974"/>
    </source>
</evidence>
<gene>
    <name evidence="7" type="ORF">QTG54_012163</name>
</gene>
<feature type="domain" description="Nucleoside phosphorylase" evidence="6">
    <location>
        <begin position="13"/>
        <end position="216"/>
    </location>
</feature>
<dbReference type="GO" id="GO:0005829">
    <property type="term" value="C:cytosol"/>
    <property type="evidence" value="ECO:0007669"/>
    <property type="project" value="TreeGrafter"/>
</dbReference>
<dbReference type="GO" id="GO:0008930">
    <property type="term" value="F:methylthioadenosine nucleosidase activity"/>
    <property type="evidence" value="ECO:0007669"/>
    <property type="project" value="InterPro"/>
</dbReference>
<organism evidence="7 8">
    <name type="scientific">Skeletonema marinoi</name>
    <dbReference type="NCBI Taxonomy" id="267567"/>
    <lineage>
        <taxon>Eukaryota</taxon>
        <taxon>Sar</taxon>
        <taxon>Stramenopiles</taxon>
        <taxon>Ochrophyta</taxon>
        <taxon>Bacillariophyta</taxon>
        <taxon>Coscinodiscophyceae</taxon>
        <taxon>Thalassiosirophycidae</taxon>
        <taxon>Thalassiosirales</taxon>
        <taxon>Skeletonemataceae</taxon>
        <taxon>Skeletonema</taxon>
        <taxon>Skeletonema marinoi-dohrnii complex</taxon>
    </lineage>
</organism>
<dbReference type="InterPro" id="IPR010049">
    <property type="entry name" value="MTA_SAH_Nsdase"/>
</dbReference>
<dbReference type="EMBL" id="JATAAI010000026">
    <property type="protein sequence ID" value="KAK1737296.1"/>
    <property type="molecule type" value="Genomic_DNA"/>
</dbReference>
<dbReference type="GO" id="GO:0019509">
    <property type="term" value="P:L-methionine salvage from methylthioadenosine"/>
    <property type="evidence" value="ECO:0007669"/>
    <property type="project" value="InterPro"/>
</dbReference>
<sequence length="232" mass="25217">MSNRPEQRLGIMPTLQPVDVVIVFSRWGKVAAAATTAILIERYNCQEIIFTGVAGGVQHGLNVGDVVVANRLVQHDMNATPIFKRFEIPLLGITEFPTSECRRDQLIKAANTFVAAADGTGLNTMTTEEQRQKFHIAKPKVITGLAASGDKFFASKADLDQLRNDLPECTCVEMEGAAVAQVCHEHDIPFSIVRIISDSADDSADIDFQAFVKEIATLYSHGILELALTGSS</sequence>
<keyword evidence="4 7" id="KW-0378">Hydrolase</keyword>
<evidence type="ECO:0000313" key="8">
    <source>
        <dbReference type="Proteomes" id="UP001224775"/>
    </source>
</evidence>
<keyword evidence="3" id="KW-0028">Amino-acid biosynthesis</keyword>
<dbReference type="NCBIfam" id="TIGR01704">
    <property type="entry name" value="MTA_SAH-Nsdase"/>
    <property type="match status" value="1"/>
</dbReference>
<dbReference type="GO" id="GO:0019284">
    <property type="term" value="P:L-methionine salvage from S-adenosylmethionine"/>
    <property type="evidence" value="ECO:0007669"/>
    <property type="project" value="TreeGrafter"/>
</dbReference>
<dbReference type="PANTHER" id="PTHR46832">
    <property type="entry name" value="5'-METHYLTHIOADENOSINE/S-ADENOSYLHOMOCYSTEINE NUCLEOSIDASE"/>
    <property type="match status" value="1"/>
</dbReference>
<dbReference type="CDD" id="cd09008">
    <property type="entry name" value="MTAN"/>
    <property type="match status" value="1"/>
</dbReference>
<dbReference type="Pfam" id="PF01048">
    <property type="entry name" value="PNP_UDP_1"/>
    <property type="match status" value="1"/>
</dbReference>
<evidence type="ECO:0000256" key="1">
    <source>
        <dbReference type="ARBA" id="ARBA00004945"/>
    </source>
</evidence>
<evidence type="ECO:0000259" key="6">
    <source>
        <dbReference type="Pfam" id="PF01048"/>
    </source>
</evidence>
<dbReference type="AlphaFoldDB" id="A0AAD8Y1S6"/>
<evidence type="ECO:0000313" key="7">
    <source>
        <dbReference type="EMBL" id="KAK1737296.1"/>
    </source>
</evidence>
<comment type="pathway">
    <text evidence="1">Amino-acid biosynthesis; L-methionine biosynthesis via salvage pathway; S-methyl-5-thio-alpha-D-ribose 1-phosphate from S-methyl-5'-thioadenosine (hydrolase route): step 1/2.</text>
</comment>
<dbReference type="GO" id="GO:0008782">
    <property type="term" value="F:adenosylhomocysteine nucleosidase activity"/>
    <property type="evidence" value="ECO:0007669"/>
    <property type="project" value="UniProtKB-EC"/>
</dbReference>
<dbReference type="EC" id="3.2.2.9" evidence="2"/>
<dbReference type="SUPFAM" id="SSF53167">
    <property type="entry name" value="Purine and uridine phosphorylases"/>
    <property type="match status" value="1"/>
</dbReference>